<keyword evidence="2" id="KW-0521">NADP</keyword>
<evidence type="ECO:0000256" key="1">
    <source>
        <dbReference type="ARBA" id="ARBA00006484"/>
    </source>
</evidence>
<comment type="similarity">
    <text evidence="1">Belongs to the short-chain dehydrogenases/reductases (SDR) family.</text>
</comment>
<dbReference type="Pfam" id="PF00106">
    <property type="entry name" value="adh_short"/>
    <property type="match status" value="1"/>
</dbReference>
<protein>
    <submittedName>
        <fullName evidence="4">Short-chain dehydrogenase</fullName>
    </submittedName>
</protein>
<dbReference type="SUPFAM" id="SSF51735">
    <property type="entry name" value="NAD(P)-binding Rossmann-fold domains"/>
    <property type="match status" value="1"/>
</dbReference>
<keyword evidence="5" id="KW-1185">Reference proteome</keyword>
<dbReference type="AlphaFoldDB" id="A0A9P5CVK1"/>
<dbReference type="InterPro" id="IPR002347">
    <property type="entry name" value="SDR_fam"/>
</dbReference>
<dbReference type="PANTHER" id="PTHR24320">
    <property type="entry name" value="RETINOL DEHYDROGENASE"/>
    <property type="match status" value="1"/>
</dbReference>
<evidence type="ECO:0000256" key="3">
    <source>
        <dbReference type="ARBA" id="ARBA00023002"/>
    </source>
</evidence>
<dbReference type="GeneID" id="63833414"/>
<dbReference type="RefSeq" id="XP_040782368.1">
    <property type="nucleotide sequence ID" value="XM_040916285.1"/>
</dbReference>
<dbReference type="Gene3D" id="3.40.50.720">
    <property type="entry name" value="NAD(P)-binding Rossmann-like Domain"/>
    <property type="match status" value="1"/>
</dbReference>
<dbReference type="PRINTS" id="PR00081">
    <property type="entry name" value="GDHRDH"/>
</dbReference>
<dbReference type="OrthoDB" id="542013at2759"/>
<dbReference type="Proteomes" id="UP000803844">
    <property type="component" value="Unassembled WGS sequence"/>
</dbReference>
<reference evidence="4" key="1">
    <citation type="journal article" date="2020" name="Phytopathology">
        <title>Genome sequence of the chestnut blight fungus Cryphonectria parasitica EP155: A fundamental resource for an archetypical invasive plant pathogen.</title>
        <authorList>
            <person name="Crouch J.A."/>
            <person name="Dawe A."/>
            <person name="Aerts A."/>
            <person name="Barry K."/>
            <person name="Churchill A.C.L."/>
            <person name="Grimwood J."/>
            <person name="Hillman B."/>
            <person name="Milgroom M.G."/>
            <person name="Pangilinan J."/>
            <person name="Smith M."/>
            <person name="Salamov A."/>
            <person name="Schmutz J."/>
            <person name="Yadav J."/>
            <person name="Grigoriev I.V."/>
            <person name="Nuss D."/>
        </authorList>
    </citation>
    <scope>NUCLEOTIDE SEQUENCE</scope>
    <source>
        <strain evidence="4">EP155</strain>
    </source>
</reference>
<evidence type="ECO:0000256" key="2">
    <source>
        <dbReference type="ARBA" id="ARBA00022857"/>
    </source>
</evidence>
<dbReference type="GO" id="GO:0016491">
    <property type="term" value="F:oxidoreductase activity"/>
    <property type="evidence" value="ECO:0007669"/>
    <property type="project" value="UniProtKB-KW"/>
</dbReference>
<sequence length="328" mass="36027">MGQPTIPPTPPDIDLSGKTIIITGGNSGVGFRATREFLVLGASRLILAVRSPARGHDAVSALMADPAVKEVNPEAVVEAFELDLDDYKSGERFCQRVKSEVKELDVLVNNAGIVDLKYHKSMSGHERTFQVHCYTHLLISLSLLPLLRRTARLRNQPTHISWVSSGTSATHSFAKRPIPAGSSVLAHLDDELNFDYMTRYSDNKFVANLLVRRLAAAVSPSEVIINSFCPGFLKPTGIDKSLPSWLGLVIGMTRRFKGRDVDGGARTFVYAAAVANQKTHGKFLQHNQVDDKACAWLDEAIGQDFSDRLWVEIMADMSRIDPDLSSLA</sequence>
<proteinExistence type="inferred from homology"/>
<accession>A0A9P5CVK1</accession>
<evidence type="ECO:0000313" key="4">
    <source>
        <dbReference type="EMBL" id="KAF3771407.1"/>
    </source>
</evidence>
<dbReference type="InterPro" id="IPR036291">
    <property type="entry name" value="NAD(P)-bd_dom_sf"/>
</dbReference>
<comment type="caution">
    <text evidence="4">The sequence shown here is derived from an EMBL/GenBank/DDBJ whole genome shotgun (WGS) entry which is preliminary data.</text>
</comment>
<keyword evidence="3" id="KW-0560">Oxidoreductase</keyword>
<dbReference type="PANTHER" id="PTHR24320:SF252">
    <property type="entry name" value="DEHYDROGENASE_REDUCTASE FAMILY PROTEIN, PUTATIVE (AFU_ORTHOLOGUE AFUA_3G08550)-RELATED"/>
    <property type="match status" value="1"/>
</dbReference>
<organism evidence="4 5">
    <name type="scientific">Cryphonectria parasitica (strain ATCC 38755 / EP155)</name>
    <dbReference type="NCBI Taxonomy" id="660469"/>
    <lineage>
        <taxon>Eukaryota</taxon>
        <taxon>Fungi</taxon>
        <taxon>Dikarya</taxon>
        <taxon>Ascomycota</taxon>
        <taxon>Pezizomycotina</taxon>
        <taxon>Sordariomycetes</taxon>
        <taxon>Sordariomycetidae</taxon>
        <taxon>Diaporthales</taxon>
        <taxon>Cryphonectriaceae</taxon>
        <taxon>Cryphonectria-Endothia species complex</taxon>
        <taxon>Cryphonectria</taxon>
    </lineage>
</organism>
<dbReference type="EMBL" id="MU032344">
    <property type="protein sequence ID" value="KAF3771407.1"/>
    <property type="molecule type" value="Genomic_DNA"/>
</dbReference>
<gene>
    <name evidence="4" type="ORF">M406DRAFT_244856</name>
</gene>
<name>A0A9P5CVK1_CRYP1</name>
<evidence type="ECO:0000313" key="5">
    <source>
        <dbReference type="Proteomes" id="UP000803844"/>
    </source>
</evidence>